<dbReference type="RefSeq" id="XP_002734816.1">
    <property type="nucleotide sequence ID" value="XM_002734770.2"/>
</dbReference>
<dbReference type="PROSITE" id="PS00061">
    <property type="entry name" value="ADH_SHORT"/>
    <property type="match status" value="1"/>
</dbReference>
<dbReference type="PANTHER" id="PTHR43963">
    <property type="entry name" value="CARBONYL REDUCTASE 1-RELATED"/>
    <property type="match status" value="1"/>
</dbReference>
<accession>A0ABM0GQ22</accession>
<dbReference type="InterPro" id="IPR020904">
    <property type="entry name" value="Sc_DH/Rdtase_CS"/>
</dbReference>
<proteinExistence type="inferred from homology"/>
<dbReference type="CDD" id="cd05324">
    <property type="entry name" value="carb_red_PTCR-like_SDR_c"/>
    <property type="match status" value="1"/>
</dbReference>
<dbReference type="InterPro" id="IPR002347">
    <property type="entry name" value="SDR_fam"/>
</dbReference>
<name>A0ABM0GQ22_SACKO</name>
<comment type="similarity">
    <text evidence="1 5">Belongs to the short-chain dehydrogenases/reductases (SDR) family.</text>
</comment>
<gene>
    <name evidence="7" type="primary">LOC100366455</name>
</gene>
<reference evidence="7" key="1">
    <citation type="submission" date="2025-08" db="UniProtKB">
        <authorList>
            <consortium name="RefSeq"/>
        </authorList>
    </citation>
    <scope>IDENTIFICATION</scope>
    <source>
        <tissue evidence="7">Testes</tissue>
    </source>
</reference>
<evidence type="ECO:0000313" key="7">
    <source>
        <dbReference type="RefSeq" id="XP_002734816.1"/>
    </source>
</evidence>
<keyword evidence="2" id="KW-0521">NADP</keyword>
<keyword evidence="3" id="KW-0560">Oxidoreductase</keyword>
<dbReference type="Gene3D" id="3.40.50.720">
    <property type="entry name" value="NAD(P)-binding Rossmann-like Domain"/>
    <property type="match status" value="1"/>
</dbReference>
<dbReference type="PRINTS" id="PR00081">
    <property type="entry name" value="GDHRDH"/>
</dbReference>
<sequence length="275" mass="29884">MPSRVAVVTGSNKGIGFAIVRALCKEFEGDVYLTARDEERGKKAVEDLEKEGLHPKFHQLDITNQKSIDNLQKYLKDKYGGLDVLVNNASIAYKVKDVAPFAEQAKVSVACNFTGTLDVCKALLPLIKPHGRVVSVASLAGTWALEKMSPERASKFKSPSLTETELVSLLEDFVNAASDGTHTEKGYPNSAYGTSKAGVIVLTGMQARDLKNDPREDILINACCPGYVMTDMSSHQGTKTPDEGAETPVYLALLPPNVGQPQGEMLSDKKIVKWR</sequence>
<dbReference type="PANTHER" id="PTHR43963:SF4">
    <property type="entry name" value="CARBONYL REDUCTASE (NADPH)"/>
    <property type="match status" value="1"/>
</dbReference>
<evidence type="ECO:0000256" key="1">
    <source>
        <dbReference type="ARBA" id="ARBA00006484"/>
    </source>
</evidence>
<organism evidence="6 7">
    <name type="scientific">Saccoglossus kowalevskii</name>
    <name type="common">Acorn worm</name>
    <dbReference type="NCBI Taxonomy" id="10224"/>
    <lineage>
        <taxon>Eukaryota</taxon>
        <taxon>Metazoa</taxon>
        <taxon>Hemichordata</taxon>
        <taxon>Enteropneusta</taxon>
        <taxon>Harrimaniidae</taxon>
        <taxon>Saccoglossus</taxon>
    </lineage>
</organism>
<evidence type="ECO:0000256" key="4">
    <source>
        <dbReference type="ARBA" id="ARBA00026118"/>
    </source>
</evidence>
<evidence type="ECO:0000256" key="2">
    <source>
        <dbReference type="ARBA" id="ARBA00022857"/>
    </source>
</evidence>
<dbReference type="GeneID" id="100366455"/>
<evidence type="ECO:0000256" key="3">
    <source>
        <dbReference type="ARBA" id="ARBA00023002"/>
    </source>
</evidence>
<keyword evidence="6" id="KW-1185">Reference proteome</keyword>
<dbReference type="PRINTS" id="PR00080">
    <property type="entry name" value="SDRFAMILY"/>
</dbReference>
<dbReference type="Pfam" id="PF00106">
    <property type="entry name" value="adh_short"/>
    <property type="match status" value="2"/>
</dbReference>
<dbReference type="Proteomes" id="UP000694865">
    <property type="component" value="Unplaced"/>
</dbReference>
<evidence type="ECO:0000256" key="5">
    <source>
        <dbReference type="RuleBase" id="RU000363"/>
    </source>
</evidence>
<dbReference type="InterPro" id="IPR045313">
    <property type="entry name" value="CBR1-like"/>
</dbReference>
<evidence type="ECO:0000313" key="6">
    <source>
        <dbReference type="Proteomes" id="UP000694865"/>
    </source>
</evidence>
<dbReference type="SUPFAM" id="SSF51735">
    <property type="entry name" value="NAD(P)-binding Rossmann-fold domains"/>
    <property type="match status" value="1"/>
</dbReference>
<protein>
    <recommendedName>
        <fullName evidence="4">carbonyl reductase (NADPH)</fullName>
        <ecNumber evidence="4">1.1.1.184</ecNumber>
    </recommendedName>
</protein>
<dbReference type="InterPro" id="IPR036291">
    <property type="entry name" value="NAD(P)-bd_dom_sf"/>
</dbReference>
<dbReference type="EC" id="1.1.1.184" evidence="4"/>